<organism evidence="1 2">
    <name type="scientific">Ceratocystis pirilliformis</name>
    <dbReference type="NCBI Taxonomy" id="259994"/>
    <lineage>
        <taxon>Eukaryota</taxon>
        <taxon>Fungi</taxon>
        <taxon>Dikarya</taxon>
        <taxon>Ascomycota</taxon>
        <taxon>Pezizomycotina</taxon>
        <taxon>Sordariomycetes</taxon>
        <taxon>Hypocreomycetidae</taxon>
        <taxon>Microascales</taxon>
        <taxon>Ceratocystidaceae</taxon>
        <taxon>Ceratocystis</taxon>
    </lineage>
</organism>
<dbReference type="Pfam" id="PF10259">
    <property type="entry name" value="Rogdi_lz"/>
    <property type="match status" value="1"/>
</dbReference>
<evidence type="ECO:0000313" key="2">
    <source>
        <dbReference type="Proteomes" id="UP001583280"/>
    </source>
</evidence>
<reference evidence="1 2" key="1">
    <citation type="journal article" date="2024" name="IMA Fungus">
        <title>IMA Genome - F19 : A genome assembly and annotation guide to empower mycologists, including annotated draft genome sequences of Ceratocystis pirilliformis, Diaporthe australafricana, Fusarium ophioides, Paecilomyces lecythidis, and Sporothrix stenoceras.</title>
        <authorList>
            <person name="Aylward J."/>
            <person name="Wilson A.M."/>
            <person name="Visagie C.M."/>
            <person name="Spraker J."/>
            <person name="Barnes I."/>
            <person name="Buitendag C."/>
            <person name="Ceriani C."/>
            <person name="Del Mar Angel L."/>
            <person name="du Plessis D."/>
            <person name="Fuchs T."/>
            <person name="Gasser K."/>
            <person name="Kramer D."/>
            <person name="Li W."/>
            <person name="Munsamy K."/>
            <person name="Piso A."/>
            <person name="Price J.L."/>
            <person name="Sonnekus B."/>
            <person name="Thomas C."/>
            <person name="van der Nest A."/>
            <person name="van Dijk A."/>
            <person name="van Heerden A."/>
            <person name="van Vuuren N."/>
            <person name="Yilmaz N."/>
            <person name="Duong T.A."/>
            <person name="van der Merwe N.A."/>
            <person name="Wingfield M.J."/>
            <person name="Wingfield B.D."/>
        </authorList>
    </citation>
    <scope>NUCLEOTIDE SEQUENCE [LARGE SCALE GENOMIC DNA]</scope>
    <source>
        <strain evidence="1 2">CMW 12675</strain>
    </source>
</reference>
<keyword evidence="2" id="KW-1185">Reference proteome</keyword>
<dbReference type="PANTHER" id="PTHR13618">
    <property type="entry name" value="LEUCINE ZIPPER CONTAINING TRANSCRIPTION FACTOR LZF1"/>
    <property type="match status" value="1"/>
</dbReference>
<accession>A0ABR3YYW2</accession>
<comment type="caution">
    <text evidence="1">The sequence shown here is derived from an EMBL/GenBank/DDBJ whole genome shotgun (WGS) entry which is preliminary data.</text>
</comment>
<protein>
    <recommendedName>
        <fullName evidence="3">RAVE subunit 2/Rogdi</fullName>
    </recommendedName>
</protein>
<dbReference type="Proteomes" id="UP001583280">
    <property type="component" value="Unassembled WGS sequence"/>
</dbReference>
<proteinExistence type="predicted"/>
<gene>
    <name evidence="1" type="ORF">Cpir12675_004273</name>
</gene>
<dbReference type="EMBL" id="JAWDJO010000117">
    <property type="protein sequence ID" value="KAL1893082.1"/>
    <property type="molecule type" value="Genomic_DNA"/>
</dbReference>
<sequence length="332" mass="36915">MSLTIYPFSSPHHLKQTQRESHQRELRWIIGEIRESLQELKYGLEDCYALLAPIEPGSTLVMSTPRNEKVKGTVTRIGSHIVKGTLHLQLSTQQVQVLAINTSKPICIRPLMEIQQSLSDAVKLLEITLDNESTPETLFAQLRVLTQLMFDASANLKGNEMHSRPPTPGSASAAMPPCDTTWTTMSVASNAFNPHINSSLSVHITLQDSCIILWLRALEPVDAPVLFGTKIGLAIGTVRRLEHDEMDKPFKYTFNRDESAIQQTALLGRRYAAPLSGTKPVDVFVREKVRVESADPNLMSLQAKLSSLHHTIIELRQNLSVVMGAECDDEGM</sequence>
<name>A0ABR3YYW2_9PEZI</name>
<dbReference type="PANTHER" id="PTHR13618:SF1">
    <property type="entry name" value="PROTEIN ROGDI HOMOLOG"/>
    <property type="match status" value="1"/>
</dbReference>
<evidence type="ECO:0000313" key="1">
    <source>
        <dbReference type="EMBL" id="KAL1893082.1"/>
    </source>
</evidence>
<dbReference type="InterPro" id="IPR028241">
    <property type="entry name" value="RAVE2/Rogdi"/>
</dbReference>
<evidence type="ECO:0008006" key="3">
    <source>
        <dbReference type="Google" id="ProtNLM"/>
    </source>
</evidence>